<dbReference type="Proteomes" id="UP000479710">
    <property type="component" value="Unassembled WGS sequence"/>
</dbReference>
<evidence type="ECO:0000313" key="1">
    <source>
        <dbReference type="EMBL" id="KAF0898659.1"/>
    </source>
</evidence>
<name>A0A6G1CEQ3_9ORYZ</name>
<keyword evidence="2" id="KW-1185">Reference proteome</keyword>
<organism evidence="1 2">
    <name type="scientific">Oryza meyeriana var. granulata</name>
    <dbReference type="NCBI Taxonomy" id="110450"/>
    <lineage>
        <taxon>Eukaryota</taxon>
        <taxon>Viridiplantae</taxon>
        <taxon>Streptophyta</taxon>
        <taxon>Embryophyta</taxon>
        <taxon>Tracheophyta</taxon>
        <taxon>Spermatophyta</taxon>
        <taxon>Magnoliopsida</taxon>
        <taxon>Liliopsida</taxon>
        <taxon>Poales</taxon>
        <taxon>Poaceae</taxon>
        <taxon>BOP clade</taxon>
        <taxon>Oryzoideae</taxon>
        <taxon>Oryzeae</taxon>
        <taxon>Oryzinae</taxon>
        <taxon>Oryza</taxon>
        <taxon>Oryza meyeriana</taxon>
    </lineage>
</organism>
<comment type="caution">
    <text evidence="1">The sequence shown here is derived from an EMBL/GenBank/DDBJ whole genome shotgun (WGS) entry which is preliminary data.</text>
</comment>
<dbReference type="EMBL" id="SPHZ02000009">
    <property type="protein sequence ID" value="KAF0898659.1"/>
    <property type="molecule type" value="Genomic_DNA"/>
</dbReference>
<gene>
    <name evidence="1" type="ORF">E2562_009169</name>
</gene>
<reference evidence="1 2" key="1">
    <citation type="submission" date="2019-11" db="EMBL/GenBank/DDBJ databases">
        <title>Whole genome sequence of Oryza granulata.</title>
        <authorList>
            <person name="Li W."/>
        </authorList>
    </citation>
    <scope>NUCLEOTIDE SEQUENCE [LARGE SCALE GENOMIC DNA]</scope>
    <source>
        <strain evidence="2">cv. Menghai</strain>
        <tissue evidence="1">Leaf</tissue>
    </source>
</reference>
<dbReference type="AlphaFoldDB" id="A0A6G1CEQ3"/>
<sequence length="62" mass="6199">MFRAEDDRPVLAREDFTCGALRLRQQASADAGGAVTPSAESASADASLAAASSARSISADAG</sequence>
<protein>
    <submittedName>
        <fullName evidence="1">Uncharacterized protein</fullName>
    </submittedName>
</protein>
<proteinExistence type="predicted"/>
<evidence type="ECO:0000313" key="2">
    <source>
        <dbReference type="Proteomes" id="UP000479710"/>
    </source>
</evidence>
<accession>A0A6G1CEQ3</accession>